<feature type="transmembrane region" description="Helical" evidence="6">
    <location>
        <begin position="156"/>
        <end position="176"/>
    </location>
</feature>
<feature type="transmembrane region" description="Helical" evidence="6">
    <location>
        <begin position="260"/>
        <end position="277"/>
    </location>
</feature>
<evidence type="ECO:0000256" key="5">
    <source>
        <dbReference type="ARBA" id="ARBA00023136"/>
    </source>
</evidence>
<feature type="transmembrane region" description="Helical" evidence="6">
    <location>
        <begin position="36"/>
        <end position="57"/>
    </location>
</feature>
<dbReference type="InterPro" id="IPR050189">
    <property type="entry name" value="MFS_Efflux_Transporters"/>
</dbReference>
<dbReference type="RefSeq" id="WP_220746956.1">
    <property type="nucleotide sequence ID" value="NZ_BPFH01000001.1"/>
</dbReference>
<feature type="transmembrane region" description="Helical" evidence="6">
    <location>
        <begin position="93"/>
        <end position="115"/>
    </location>
</feature>
<evidence type="ECO:0000313" key="8">
    <source>
        <dbReference type="EMBL" id="GIT93412.1"/>
    </source>
</evidence>
<gene>
    <name evidence="8" type="ORF">JANAI62_00350</name>
</gene>
<evidence type="ECO:0000313" key="9">
    <source>
        <dbReference type="Proteomes" id="UP000786693"/>
    </source>
</evidence>
<keyword evidence="2" id="KW-1003">Cell membrane</keyword>
<dbReference type="Gene3D" id="1.20.1250.20">
    <property type="entry name" value="MFS general substrate transporter like domains"/>
    <property type="match status" value="1"/>
</dbReference>
<comment type="subcellular location">
    <subcellularLocation>
        <location evidence="1">Cell membrane</location>
        <topology evidence="1">Multi-pass membrane protein</topology>
    </subcellularLocation>
</comment>
<evidence type="ECO:0000256" key="4">
    <source>
        <dbReference type="ARBA" id="ARBA00022989"/>
    </source>
</evidence>
<dbReference type="EMBL" id="BPFH01000001">
    <property type="protein sequence ID" value="GIT93412.1"/>
    <property type="molecule type" value="Genomic_DNA"/>
</dbReference>
<keyword evidence="9" id="KW-1185">Reference proteome</keyword>
<evidence type="ECO:0000256" key="1">
    <source>
        <dbReference type="ARBA" id="ARBA00004651"/>
    </source>
</evidence>
<dbReference type="InterPro" id="IPR011701">
    <property type="entry name" value="MFS"/>
</dbReference>
<comment type="caution">
    <text evidence="8">The sequence shown here is derived from an EMBL/GenBank/DDBJ whole genome shotgun (WGS) entry which is preliminary data.</text>
</comment>
<dbReference type="SUPFAM" id="SSF103473">
    <property type="entry name" value="MFS general substrate transporter"/>
    <property type="match status" value="1"/>
</dbReference>
<keyword evidence="5 6" id="KW-0472">Membrane</keyword>
<dbReference type="Proteomes" id="UP000786693">
    <property type="component" value="Unassembled WGS sequence"/>
</dbReference>
<protein>
    <submittedName>
        <fullName evidence="8">MFS transporter</fullName>
    </submittedName>
</protein>
<dbReference type="InterPro" id="IPR020846">
    <property type="entry name" value="MFS_dom"/>
</dbReference>
<name>A0ABQ4NG54_9RHOB</name>
<organism evidence="8 9">
    <name type="scientific">Jannaschia pagri</name>
    <dbReference type="NCBI Taxonomy" id="2829797"/>
    <lineage>
        <taxon>Bacteria</taxon>
        <taxon>Pseudomonadati</taxon>
        <taxon>Pseudomonadota</taxon>
        <taxon>Alphaproteobacteria</taxon>
        <taxon>Rhodobacterales</taxon>
        <taxon>Roseobacteraceae</taxon>
        <taxon>Jannaschia</taxon>
    </lineage>
</organism>
<sequence length="376" mass="37710">MRNDILLMSAVGLVGTNSMALAPISGTVGADLGRTATQIMGASAAFGLATAVAALALAPLIDRFGAARMATVALMTLGCGLAASGLAPSFTWLLFGQVLAGLASGVALPAAYALASEIAPPGREAATLGRVLTGWTIAMVCGVTLSAVLADQVHWRMIYGLTTVVSVALSWWMMQLPNRGGGTVSPPWTALTCPGVLSGLIAQGVLMTSFYGTYSFLGAHGEAQGWTTTQGALPVLAYGIGFGASGLFDPWLDRRGYGGAGPWVFAGSALALAGISLTGSSLVALSLAFLAWGVITHLALGLTVGRLTRAAGSQKGAVLGLNSAVTYLGVVGGAAGFAPVFTWGGLATCAMIAGGGSAVLWAEALSYRLRSPAAQS</sequence>
<reference evidence="8 9" key="1">
    <citation type="submission" date="2021-05" db="EMBL/GenBank/DDBJ databases">
        <title>Bacteria Genome sequencing.</title>
        <authorList>
            <person name="Takabe Y."/>
            <person name="Nakajima Y."/>
            <person name="Suzuki S."/>
            <person name="Shiozaki T."/>
        </authorList>
    </citation>
    <scope>NUCLEOTIDE SEQUENCE [LARGE SCALE GENOMIC DNA]</scope>
    <source>
        <strain evidence="8 9">AI_62</strain>
    </source>
</reference>
<feature type="transmembrane region" description="Helical" evidence="6">
    <location>
        <begin position="343"/>
        <end position="362"/>
    </location>
</feature>
<dbReference type="InterPro" id="IPR036259">
    <property type="entry name" value="MFS_trans_sf"/>
</dbReference>
<feature type="transmembrane region" description="Helical" evidence="6">
    <location>
        <begin position="127"/>
        <end position="150"/>
    </location>
</feature>
<evidence type="ECO:0000259" key="7">
    <source>
        <dbReference type="PROSITE" id="PS50850"/>
    </source>
</evidence>
<keyword evidence="4 6" id="KW-1133">Transmembrane helix</keyword>
<feature type="transmembrane region" description="Helical" evidence="6">
    <location>
        <begin position="231"/>
        <end position="248"/>
    </location>
</feature>
<dbReference type="PROSITE" id="PS50850">
    <property type="entry name" value="MFS"/>
    <property type="match status" value="1"/>
</dbReference>
<keyword evidence="3 6" id="KW-0812">Transmembrane</keyword>
<feature type="domain" description="Major facilitator superfamily (MFS) profile" evidence="7">
    <location>
        <begin position="1"/>
        <end position="376"/>
    </location>
</feature>
<feature type="transmembrane region" description="Helical" evidence="6">
    <location>
        <begin position="283"/>
        <end position="304"/>
    </location>
</feature>
<evidence type="ECO:0000256" key="3">
    <source>
        <dbReference type="ARBA" id="ARBA00022692"/>
    </source>
</evidence>
<feature type="transmembrane region" description="Helical" evidence="6">
    <location>
        <begin position="316"/>
        <end position="337"/>
    </location>
</feature>
<feature type="transmembrane region" description="Helical" evidence="6">
    <location>
        <begin position="188"/>
        <end position="211"/>
    </location>
</feature>
<accession>A0ABQ4NG54</accession>
<proteinExistence type="predicted"/>
<evidence type="ECO:0000256" key="6">
    <source>
        <dbReference type="SAM" id="Phobius"/>
    </source>
</evidence>
<evidence type="ECO:0000256" key="2">
    <source>
        <dbReference type="ARBA" id="ARBA00022475"/>
    </source>
</evidence>
<dbReference type="Pfam" id="PF07690">
    <property type="entry name" value="MFS_1"/>
    <property type="match status" value="1"/>
</dbReference>
<dbReference type="PANTHER" id="PTHR43124:SF10">
    <property type="entry name" value="PURINE EFFLUX PUMP PBUE"/>
    <property type="match status" value="1"/>
</dbReference>
<dbReference type="PANTHER" id="PTHR43124">
    <property type="entry name" value="PURINE EFFLUX PUMP PBUE"/>
    <property type="match status" value="1"/>
</dbReference>
<feature type="transmembrane region" description="Helical" evidence="6">
    <location>
        <begin position="69"/>
        <end position="87"/>
    </location>
</feature>